<gene>
    <name evidence="3" type="ORF">CAMP_LOCUS1007</name>
</gene>
<feature type="compositionally biased region" description="Basic and acidic residues" evidence="1">
    <location>
        <begin position="253"/>
        <end position="262"/>
    </location>
</feature>
<feature type="compositionally biased region" description="Polar residues" evidence="1">
    <location>
        <begin position="67"/>
        <end position="76"/>
    </location>
</feature>
<evidence type="ECO:0000259" key="2">
    <source>
        <dbReference type="Pfam" id="PF12572"/>
    </source>
</evidence>
<proteinExistence type="predicted"/>
<dbReference type="PANTHER" id="PTHR46370:SF1">
    <property type="entry name" value="GPALPP MOTIFS-CONTAINING PROTEIN 1"/>
    <property type="match status" value="1"/>
</dbReference>
<feature type="compositionally biased region" description="Basic and acidic residues" evidence="1">
    <location>
        <begin position="218"/>
        <end position="245"/>
    </location>
</feature>
<sequence>MSYGPQLPASFQKPVLQEEEEEEDDTPTVYGPQIPTARNPTDEAKIPEANSKSPAVIDEEEDEDDSTSMYGPSIPTNFLPKTAEGPELPPSFSDDEDFGPKPISKGDEEREEVLRMYRLAEQKEAEENAKNNESKREEWMTQMPKSLGNFGLGARTFKTGTAVDRDDSWEDAPGAKKKRKTEEPKVAAGIAEADARKAAIVAEKAAGPSLLEIHKKKRNDDAESRGLSEGERRPFDREKDMEVRGLKPGASKETVDRMKEFASRFAPSKNQRFL</sequence>
<feature type="region of interest" description="Disordered" evidence="1">
    <location>
        <begin position="1"/>
        <end position="187"/>
    </location>
</feature>
<dbReference type="OrthoDB" id="73491at2759"/>
<dbReference type="AlphaFoldDB" id="A0A9P1I5B9"/>
<protein>
    <recommendedName>
        <fullName evidence="2">DUF3752 domain-containing protein</fullName>
    </recommendedName>
</protein>
<evidence type="ECO:0000313" key="4">
    <source>
        <dbReference type="Proteomes" id="UP001152747"/>
    </source>
</evidence>
<reference evidence="3" key="1">
    <citation type="submission" date="2022-11" db="EMBL/GenBank/DDBJ databases">
        <authorList>
            <person name="Kikuchi T."/>
        </authorList>
    </citation>
    <scope>NUCLEOTIDE SEQUENCE</scope>
    <source>
        <strain evidence="3">PS1010</strain>
    </source>
</reference>
<feature type="compositionally biased region" description="Basic and acidic residues" evidence="1">
    <location>
        <begin position="104"/>
        <end position="139"/>
    </location>
</feature>
<dbReference type="Pfam" id="PF12572">
    <property type="entry name" value="DUF3752"/>
    <property type="match status" value="1"/>
</dbReference>
<dbReference type="PANTHER" id="PTHR46370">
    <property type="entry name" value="GPALPP MOTIFS-CONTAINING PROTEIN 1"/>
    <property type="match status" value="1"/>
</dbReference>
<comment type="caution">
    <text evidence="3">The sequence shown here is derived from an EMBL/GenBank/DDBJ whole genome shotgun (WGS) entry which is preliminary data.</text>
</comment>
<feature type="compositionally biased region" description="Acidic residues" evidence="1">
    <location>
        <begin position="57"/>
        <end position="66"/>
    </location>
</feature>
<dbReference type="InterPro" id="IPR022226">
    <property type="entry name" value="DUF3752"/>
</dbReference>
<dbReference type="InterPro" id="IPR046331">
    <property type="entry name" value="GPAM1-like"/>
</dbReference>
<dbReference type="EMBL" id="CANHGI010000001">
    <property type="protein sequence ID" value="CAI5438370.1"/>
    <property type="molecule type" value="Genomic_DNA"/>
</dbReference>
<keyword evidence="4" id="KW-1185">Reference proteome</keyword>
<organism evidence="3 4">
    <name type="scientific">Caenorhabditis angaria</name>
    <dbReference type="NCBI Taxonomy" id="860376"/>
    <lineage>
        <taxon>Eukaryota</taxon>
        <taxon>Metazoa</taxon>
        <taxon>Ecdysozoa</taxon>
        <taxon>Nematoda</taxon>
        <taxon>Chromadorea</taxon>
        <taxon>Rhabditida</taxon>
        <taxon>Rhabditina</taxon>
        <taxon>Rhabditomorpha</taxon>
        <taxon>Rhabditoidea</taxon>
        <taxon>Rhabditidae</taxon>
        <taxon>Peloderinae</taxon>
        <taxon>Caenorhabditis</taxon>
    </lineage>
</organism>
<name>A0A9P1I5B9_9PELO</name>
<dbReference type="Proteomes" id="UP001152747">
    <property type="component" value="Unassembled WGS sequence"/>
</dbReference>
<evidence type="ECO:0000313" key="3">
    <source>
        <dbReference type="EMBL" id="CAI5438370.1"/>
    </source>
</evidence>
<accession>A0A9P1I5B9</accession>
<feature type="compositionally biased region" description="Acidic residues" evidence="1">
    <location>
        <begin position="17"/>
        <end position="26"/>
    </location>
</feature>
<feature type="domain" description="DUF3752" evidence="2">
    <location>
        <begin position="153"/>
        <end position="265"/>
    </location>
</feature>
<feature type="region of interest" description="Disordered" evidence="1">
    <location>
        <begin position="212"/>
        <end position="274"/>
    </location>
</feature>
<evidence type="ECO:0000256" key="1">
    <source>
        <dbReference type="SAM" id="MobiDB-lite"/>
    </source>
</evidence>